<evidence type="ECO:0008006" key="4">
    <source>
        <dbReference type="Google" id="ProtNLM"/>
    </source>
</evidence>
<dbReference type="GO" id="GO:0006313">
    <property type="term" value="P:DNA transposition"/>
    <property type="evidence" value="ECO:0007669"/>
    <property type="project" value="InterPro"/>
</dbReference>
<dbReference type="InterPro" id="IPR009057">
    <property type="entry name" value="Homeodomain-like_sf"/>
</dbReference>
<proteinExistence type="inferred from homology"/>
<keyword evidence="3" id="KW-1185">Reference proteome</keyword>
<comment type="similarity">
    <text evidence="1">Belongs to the transposase 8 family.</text>
</comment>
<dbReference type="InterPro" id="IPR002514">
    <property type="entry name" value="Transposase_8"/>
</dbReference>
<dbReference type="RefSeq" id="WP_104230457.1">
    <property type="nucleotide sequence ID" value="NZ_PSNW01000005.1"/>
</dbReference>
<dbReference type="OrthoDB" id="9800877at2"/>
<dbReference type="SUPFAM" id="SSF46689">
    <property type="entry name" value="Homeodomain-like"/>
    <property type="match status" value="1"/>
</dbReference>
<dbReference type="Pfam" id="PF01527">
    <property type="entry name" value="HTH_Tnp_1"/>
    <property type="match status" value="1"/>
</dbReference>
<dbReference type="GO" id="GO:0003677">
    <property type="term" value="F:DNA binding"/>
    <property type="evidence" value="ECO:0007669"/>
    <property type="project" value="InterPro"/>
</dbReference>
<dbReference type="AlphaFoldDB" id="A0A2S5TG23"/>
<dbReference type="Proteomes" id="UP000238220">
    <property type="component" value="Unassembled WGS sequence"/>
</dbReference>
<comment type="caution">
    <text evidence="2">The sequence shown here is derived from an EMBL/GenBank/DDBJ whole genome shotgun (WGS) entry which is preliminary data.</text>
</comment>
<accession>A0A2S5TG23</accession>
<protein>
    <recommendedName>
        <fullName evidence="4">Transposase</fullName>
    </recommendedName>
</protein>
<organism evidence="2 3">
    <name type="scientific">Solimonas fluminis</name>
    <dbReference type="NCBI Taxonomy" id="2086571"/>
    <lineage>
        <taxon>Bacteria</taxon>
        <taxon>Pseudomonadati</taxon>
        <taxon>Pseudomonadota</taxon>
        <taxon>Gammaproteobacteria</taxon>
        <taxon>Nevskiales</taxon>
        <taxon>Nevskiaceae</taxon>
        <taxon>Solimonas</taxon>
    </lineage>
</organism>
<dbReference type="GO" id="GO:0004803">
    <property type="term" value="F:transposase activity"/>
    <property type="evidence" value="ECO:0007669"/>
    <property type="project" value="InterPro"/>
</dbReference>
<evidence type="ECO:0000313" key="2">
    <source>
        <dbReference type="EMBL" id="PPE73943.1"/>
    </source>
</evidence>
<evidence type="ECO:0000256" key="1">
    <source>
        <dbReference type="ARBA" id="ARBA00009964"/>
    </source>
</evidence>
<dbReference type="NCBIfam" id="NF047595">
    <property type="entry name" value="IS66_ISRel24_TnpA"/>
    <property type="match status" value="1"/>
</dbReference>
<dbReference type="EMBL" id="PSNW01000005">
    <property type="protein sequence ID" value="PPE73943.1"/>
    <property type="molecule type" value="Genomic_DNA"/>
</dbReference>
<evidence type="ECO:0000313" key="3">
    <source>
        <dbReference type="Proteomes" id="UP000238220"/>
    </source>
</evidence>
<sequence length="138" mass="14523">MKGAEGVLVAGLVSSSDADGRRVYSESGKRALVERALAPGVSVSRLALDHGVNSNLLRKWIRRYQGVSIRPARQAGSPRLLPVVTVEPEAVPSPIAQVTPPPSLPSIEITMAGVTVHVRGAVDAQSLGTVLDCLLARR</sequence>
<reference evidence="2 3" key="1">
    <citation type="submission" date="2018-02" db="EMBL/GenBank/DDBJ databases">
        <title>Genome sequencing of Solimonas sp. HR-BB.</title>
        <authorList>
            <person name="Lee Y."/>
            <person name="Jeon C.O."/>
        </authorList>
    </citation>
    <scope>NUCLEOTIDE SEQUENCE [LARGE SCALE GENOMIC DNA]</scope>
    <source>
        <strain evidence="2 3">HR-BB</strain>
    </source>
</reference>
<name>A0A2S5TG23_9GAMM</name>
<gene>
    <name evidence="2" type="ORF">C3942_11155</name>
</gene>